<name>A0ABQ9G0B6_9NEOP</name>
<dbReference type="Proteomes" id="UP001159363">
    <property type="component" value="Chromosome 16"/>
</dbReference>
<evidence type="ECO:0000313" key="2">
    <source>
        <dbReference type="EMBL" id="KAJ8865926.1"/>
    </source>
</evidence>
<gene>
    <name evidence="2" type="ORF">PR048_033449</name>
</gene>
<accession>A0ABQ9G0B6</accession>
<comment type="caution">
    <text evidence="2">The sequence shown here is derived from an EMBL/GenBank/DDBJ whole genome shotgun (WGS) entry which is preliminary data.</text>
</comment>
<dbReference type="EMBL" id="JARBHB010000017">
    <property type="protein sequence ID" value="KAJ8865926.1"/>
    <property type="molecule type" value="Genomic_DNA"/>
</dbReference>
<proteinExistence type="predicted"/>
<feature type="region of interest" description="Disordered" evidence="1">
    <location>
        <begin position="1"/>
        <end position="47"/>
    </location>
</feature>
<evidence type="ECO:0000256" key="1">
    <source>
        <dbReference type="SAM" id="MobiDB-lite"/>
    </source>
</evidence>
<feature type="compositionally biased region" description="Basic and acidic residues" evidence="1">
    <location>
        <begin position="78"/>
        <end position="89"/>
    </location>
</feature>
<keyword evidence="3" id="KW-1185">Reference proteome</keyword>
<feature type="region of interest" description="Disordered" evidence="1">
    <location>
        <begin position="78"/>
        <end position="110"/>
    </location>
</feature>
<organism evidence="2 3">
    <name type="scientific">Dryococelus australis</name>
    <dbReference type="NCBI Taxonomy" id="614101"/>
    <lineage>
        <taxon>Eukaryota</taxon>
        <taxon>Metazoa</taxon>
        <taxon>Ecdysozoa</taxon>
        <taxon>Arthropoda</taxon>
        <taxon>Hexapoda</taxon>
        <taxon>Insecta</taxon>
        <taxon>Pterygota</taxon>
        <taxon>Neoptera</taxon>
        <taxon>Polyneoptera</taxon>
        <taxon>Phasmatodea</taxon>
        <taxon>Verophasmatodea</taxon>
        <taxon>Anareolatae</taxon>
        <taxon>Phasmatidae</taxon>
        <taxon>Eurycanthinae</taxon>
        <taxon>Dryococelus</taxon>
    </lineage>
</organism>
<sequence length="444" mass="49079">MLGRGTWEIPEKTRRPAPSSGTAFTCENPEATQPGIEPGSPSGVKPKDWPACVNTETNVEELECCFTLLEKNDCERRRFRGGEDGEGGKRGGGRNVATGELSGGDHSQMSETQARGRVIILHCWMRLALPSCLQHDQLSDQLHDKLEVNHLYTPQQERLFYWFLYSHLPLFYWSTPHWECLLCSTTFIIGWSSATRVAELICSNQMPLTAAQQPRPGVICFPPPPPVMLPVCSASARLPAVCGYCRHLFPSLVSVNPPSVGRAPLDERSACKFGGALSQLLRLEQPRLVRELMRPRFLVCALRERCFSLSQLSPPPPLRPLETVVAERLAGSSSDRVTPGFSQVGIVPDDAPSWRVFSGISRPPPVHSLRRCSILASITLIGSQDFDVKSGLNLFTHARAYFFFCTNHAADVDIGQQPPAAPRAIPQEAGRRHIGRITALAQRE</sequence>
<reference evidence="2 3" key="1">
    <citation type="submission" date="2023-02" db="EMBL/GenBank/DDBJ databases">
        <title>LHISI_Scaffold_Assembly.</title>
        <authorList>
            <person name="Stuart O.P."/>
            <person name="Cleave R."/>
            <person name="Magrath M.J.L."/>
            <person name="Mikheyev A.S."/>
        </authorList>
    </citation>
    <scope>NUCLEOTIDE SEQUENCE [LARGE SCALE GENOMIC DNA]</scope>
    <source>
        <strain evidence="2">Daus_M_001</strain>
        <tissue evidence="2">Leg muscle</tissue>
    </source>
</reference>
<evidence type="ECO:0000313" key="3">
    <source>
        <dbReference type="Proteomes" id="UP001159363"/>
    </source>
</evidence>
<protein>
    <submittedName>
        <fullName evidence="2">Uncharacterized protein</fullName>
    </submittedName>
</protein>